<dbReference type="PANTHER" id="PTHR43792:SF9">
    <property type="entry name" value="RIBOSOMAL-PROTEIN-ALANINE ACETYLTRANSFERASE"/>
    <property type="match status" value="1"/>
</dbReference>
<comment type="caution">
    <text evidence="2">The sequence shown here is derived from an EMBL/GenBank/DDBJ whole genome shotgun (WGS) entry which is preliminary data.</text>
</comment>
<accession>A0A3L0Y9Q6</accession>
<dbReference type="PROSITE" id="PS51186">
    <property type="entry name" value="GNAT"/>
    <property type="match status" value="1"/>
</dbReference>
<organism evidence="2">
    <name type="scientific">Escherichia coli</name>
    <dbReference type="NCBI Taxonomy" id="562"/>
    <lineage>
        <taxon>Bacteria</taxon>
        <taxon>Pseudomonadati</taxon>
        <taxon>Pseudomonadota</taxon>
        <taxon>Gammaproteobacteria</taxon>
        <taxon>Enterobacterales</taxon>
        <taxon>Enterobacteriaceae</taxon>
        <taxon>Escherichia</taxon>
    </lineage>
</organism>
<dbReference type="InterPro" id="IPR016181">
    <property type="entry name" value="Acyl_CoA_acyltransferase"/>
</dbReference>
<dbReference type="GO" id="GO:0008999">
    <property type="term" value="F:protein-N-terminal-alanine acetyltransferase activity"/>
    <property type="evidence" value="ECO:0007669"/>
    <property type="project" value="TreeGrafter"/>
</dbReference>
<evidence type="ECO:0000259" key="1">
    <source>
        <dbReference type="PROSITE" id="PS51186"/>
    </source>
</evidence>
<dbReference type="InterPro" id="IPR051531">
    <property type="entry name" value="N-acetyltransferase"/>
</dbReference>
<protein>
    <submittedName>
        <fullName evidence="2">N-acetyltransferase</fullName>
    </submittedName>
</protein>
<keyword evidence="2" id="KW-0808">Transferase</keyword>
<dbReference type="PANTHER" id="PTHR43792">
    <property type="entry name" value="GNAT FAMILY, PUTATIVE (AFU_ORTHOLOGUE AFUA_3G00765)-RELATED-RELATED"/>
    <property type="match status" value="1"/>
</dbReference>
<feature type="domain" description="N-acetyltransferase" evidence="1">
    <location>
        <begin position="9"/>
        <end position="170"/>
    </location>
</feature>
<reference evidence="2" key="1">
    <citation type="submission" date="2018-10" db="EMBL/GenBank/DDBJ databases">
        <authorList>
            <consortium name="NARMS: The National Antimicrobial Resistance Monitoring System"/>
        </authorList>
    </citation>
    <scope>NUCLEOTIDE SEQUENCE [LARGE SCALE GENOMIC DNA]</scope>
    <source>
        <strain evidence="2">CVM N17EC0388</strain>
    </source>
</reference>
<dbReference type="AlphaFoldDB" id="A0A3L0Y9Q6"/>
<evidence type="ECO:0000313" key="2">
    <source>
        <dbReference type="EMBL" id="MHO03963.1"/>
    </source>
</evidence>
<sequence length="179" mass="20245">MNSRQGGELRLDPITAADLPHIYRGLSDPEVIAHYGISYDSLTACEAQMAWYADLVRQGTGGWFLIRSQHTDLPMGAIGYNDGDPQHRKAELGYWLYPEYWGKGVMGRALPLFLTHFYGTTTLHRLQALVEEPNVASARVLLRAGFRYEGTARECEWKGNQFISLQHYALLRSDQPSAR</sequence>
<dbReference type="InterPro" id="IPR000182">
    <property type="entry name" value="GNAT_dom"/>
</dbReference>
<name>A0A3L0Y9Q6_ECOLX</name>
<dbReference type="SUPFAM" id="SSF55729">
    <property type="entry name" value="Acyl-CoA N-acyltransferases (Nat)"/>
    <property type="match status" value="1"/>
</dbReference>
<proteinExistence type="predicted"/>
<dbReference type="EMBL" id="RNRV01000008">
    <property type="protein sequence ID" value="MHO03963.1"/>
    <property type="molecule type" value="Genomic_DNA"/>
</dbReference>
<gene>
    <name evidence="2" type="ORF">D9F05_06205</name>
</gene>
<dbReference type="Pfam" id="PF13302">
    <property type="entry name" value="Acetyltransf_3"/>
    <property type="match status" value="1"/>
</dbReference>
<dbReference type="GO" id="GO:0005737">
    <property type="term" value="C:cytoplasm"/>
    <property type="evidence" value="ECO:0007669"/>
    <property type="project" value="TreeGrafter"/>
</dbReference>
<dbReference type="Gene3D" id="3.40.630.30">
    <property type="match status" value="1"/>
</dbReference>